<name>A0A336LZA9_CULSO</name>
<reference evidence="2" key="1">
    <citation type="submission" date="2018-04" db="EMBL/GenBank/DDBJ databases">
        <authorList>
            <person name="Go L.Y."/>
            <person name="Mitchell J.A."/>
        </authorList>
    </citation>
    <scope>NUCLEOTIDE SEQUENCE</scope>
    <source>
        <tissue evidence="2">Whole organism</tissue>
    </source>
</reference>
<dbReference type="VEuPathDB" id="VectorBase:CSON008820"/>
<keyword evidence="1" id="KW-0732">Signal</keyword>
<dbReference type="EMBL" id="UFQT01000338">
    <property type="protein sequence ID" value="SSX23332.1"/>
    <property type="molecule type" value="Genomic_DNA"/>
</dbReference>
<organism evidence="3">
    <name type="scientific">Culicoides sonorensis</name>
    <name type="common">Biting midge</name>
    <dbReference type="NCBI Taxonomy" id="179676"/>
    <lineage>
        <taxon>Eukaryota</taxon>
        <taxon>Metazoa</taxon>
        <taxon>Ecdysozoa</taxon>
        <taxon>Arthropoda</taxon>
        <taxon>Hexapoda</taxon>
        <taxon>Insecta</taxon>
        <taxon>Pterygota</taxon>
        <taxon>Neoptera</taxon>
        <taxon>Endopterygota</taxon>
        <taxon>Diptera</taxon>
        <taxon>Nematocera</taxon>
        <taxon>Chironomoidea</taxon>
        <taxon>Ceratopogonidae</taxon>
        <taxon>Ceratopogoninae</taxon>
        <taxon>Culicoides</taxon>
        <taxon>Monoculicoides</taxon>
    </lineage>
</organism>
<gene>
    <name evidence="3" type="primary">CSON008820</name>
</gene>
<dbReference type="PANTHER" id="PTHR20898:SF0">
    <property type="entry name" value="DAEDALUS ON 3-RELATED"/>
    <property type="match status" value="1"/>
</dbReference>
<evidence type="ECO:0000313" key="2">
    <source>
        <dbReference type="EMBL" id="SSX02965.1"/>
    </source>
</evidence>
<proteinExistence type="predicted"/>
<accession>A0A336LZA9</accession>
<feature type="chain" id="PRO_5033343045" evidence="1">
    <location>
        <begin position="25"/>
        <end position="210"/>
    </location>
</feature>
<feature type="signal peptide" evidence="1">
    <location>
        <begin position="1"/>
        <end position="24"/>
    </location>
</feature>
<evidence type="ECO:0000313" key="3">
    <source>
        <dbReference type="EMBL" id="SSX23332.1"/>
    </source>
</evidence>
<dbReference type="AlphaFoldDB" id="A0A336LZA9"/>
<dbReference type="PANTHER" id="PTHR20898">
    <property type="entry name" value="DAEDALUS ON 3-RELATED-RELATED"/>
    <property type="match status" value="1"/>
</dbReference>
<protein>
    <submittedName>
        <fullName evidence="3">CSON008820 protein</fullName>
    </submittedName>
</protein>
<dbReference type="EMBL" id="UFQS01000338">
    <property type="protein sequence ID" value="SSX02965.1"/>
    <property type="molecule type" value="Genomic_DNA"/>
</dbReference>
<reference evidence="3" key="2">
    <citation type="submission" date="2018-07" db="EMBL/GenBank/DDBJ databases">
        <authorList>
            <person name="Quirk P.G."/>
            <person name="Krulwich T.A."/>
        </authorList>
    </citation>
    <scope>NUCLEOTIDE SEQUENCE</scope>
</reference>
<evidence type="ECO:0000256" key="1">
    <source>
        <dbReference type="SAM" id="SignalP"/>
    </source>
</evidence>
<sequence length="210" mass="24156">MELRIQLFCILSILICFIFNVGFSQKQPKLFTMKALSYTCTDIDHVHVLNVTCRLKPQRNGAGILTTIYTYKNVNHLMVNLRLFARNSAGRYNPYLLDVTYSDCARADFCSNGPKTIRMMCNILTTPNQTNYVNYKCPFNYQNYVDDFDLETQLKDTLPITMAPVGEYKYVTRLYNEKTNKTFLLQTLKFAIKPKGVKGALADMTMLNMG</sequence>